<name>A0A2X0J446_9ACTN</name>
<evidence type="ECO:0000313" key="1">
    <source>
        <dbReference type="EMBL" id="RAG85006.1"/>
    </source>
</evidence>
<organism evidence="1 2">
    <name type="scientific">Streptacidiphilus pinicola</name>
    <dbReference type="NCBI Taxonomy" id="2219663"/>
    <lineage>
        <taxon>Bacteria</taxon>
        <taxon>Bacillati</taxon>
        <taxon>Actinomycetota</taxon>
        <taxon>Actinomycetes</taxon>
        <taxon>Kitasatosporales</taxon>
        <taxon>Streptomycetaceae</taxon>
        <taxon>Streptacidiphilus</taxon>
    </lineage>
</organism>
<dbReference type="Proteomes" id="UP000248889">
    <property type="component" value="Unassembled WGS sequence"/>
</dbReference>
<sequence>MAATLSAYAVANAAHVSQSWAWKARDAGIIHAPYTEEDVIALQVYACVAQLVWPGERRVRSEKHGLELWQSLAVNAAREAMSDPLTSAETVLWVLQDAALLATTAGERAALELDQLRGRTAFRLPLGEWIAQVPQTLAQLPTSRPRKPRPPMTAA</sequence>
<proteinExistence type="predicted"/>
<dbReference type="AlphaFoldDB" id="A0A2X0J446"/>
<comment type="caution">
    <text evidence="1">The sequence shown here is derived from an EMBL/GenBank/DDBJ whole genome shotgun (WGS) entry which is preliminary data.</text>
</comment>
<reference evidence="1 2" key="1">
    <citation type="submission" date="2018-06" db="EMBL/GenBank/DDBJ databases">
        <title>Streptacidiphilus pinicola sp. nov., isolated from pine grove soil.</title>
        <authorList>
            <person name="Roh S.G."/>
            <person name="Park S."/>
            <person name="Kim M.-K."/>
            <person name="Yun B.-R."/>
            <person name="Park J."/>
            <person name="Kim M.J."/>
            <person name="Kim Y.S."/>
            <person name="Kim S.B."/>
        </authorList>
    </citation>
    <scope>NUCLEOTIDE SEQUENCE [LARGE SCALE GENOMIC DNA]</scope>
    <source>
        <strain evidence="1 2">MMS16-CNU450</strain>
    </source>
</reference>
<dbReference type="EMBL" id="QKYN01000053">
    <property type="protein sequence ID" value="RAG85006.1"/>
    <property type="molecule type" value="Genomic_DNA"/>
</dbReference>
<protein>
    <submittedName>
        <fullName evidence="1">Uncharacterized protein</fullName>
    </submittedName>
</protein>
<dbReference type="OrthoDB" id="3852365at2"/>
<keyword evidence="2" id="KW-1185">Reference proteome</keyword>
<accession>A0A2X0J446</accession>
<gene>
    <name evidence="1" type="ORF">DN069_13660</name>
</gene>
<evidence type="ECO:0000313" key="2">
    <source>
        <dbReference type="Proteomes" id="UP000248889"/>
    </source>
</evidence>
<dbReference type="RefSeq" id="WP_111501227.1">
    <property type="nucleotide sequence ID" value="NZ_QKYN01000053.1"/>
</dbReference>